<organism evidence="1 2">
    <name type="scientific">Veillonella magna</name>
    <dbReference type="NCBI Taxonomy" id="464322"/>
    <lineage>
        <taxon>Bacteria</taxon>
        <taxon>Bacillati</taxon>
        <taxon>Bacillota</taxon>
        <taxon>Negativicutes</taxon>
        <taxon>Veillonellales</taxon>
        <taxon>Veillonellaceae</taxon>
        <taxon>Veillonella</taxon>
    </lineage>
</organism>
<accession>A0ABS2GDW7</accession>
<protein>
    <submittedName>
        <fullName evidence="1">Uncharacterized protein</fullName>
    </submittedName>
</protein>
<sequence>MLYAIVNVDDTSTMGLEIYTTKEEAVKQVHGDIELVEIPEEKYNEELPVMQKYEFTDVVGGEKCHNGGEYWFYTELLPTPYEGFFKVITGTSCDFDNCGTGYEGISFFTAEDIKRMREESDRIEAQGSLY</sequence>
<evidence type="ECO:0000313" key="1">
    <source>
        <dbReference type="EMBL" id="MBM6911910.1"/>
    </source>
</evidence>
<reference evidence="1 2" key="1">
    <citation type="journal article" date="2021" name="Sci. Rep.">
        <title>The distribution of antibiotic resistance genes in chicken gut microbiota commensals.</title>
        <authorList>
            <person name="Juricova H."/>
            <person name="Matiasovicova J."/>
            <person name="Kubasova T."/>
            <person name="Cejkova D."/>
            <person name="Rychlik I."/>
        </authorList>
    </citation>
    <scope>NUCLEOTIDE SEQUENCE [LARGE SCALE GENOMIC DNA]</scope>
    <source>
        <strain evidence="1 2">An537</strain>
    </source>
</reference>
<proteinExistence type="predicted"/>
<comment type="caution">
    <text evidence="1">The sequence shown here is derived from an EMBL/GenBank/DDBJ whole genome shotgun (WGS) entry which is preliminary data.</text>
</comment>
<dbReference type="Proteomes" id="UP000707138">
    <property type="component" value="Unassembled WGS sequence"/>
</dbReference>
<dbReference type="RefSeq" id="WP_205087226.1">
    <property type="nucleotide sequence ID" value="NZ_JACJLA010000001.1"/>
</dbReference>
<gene>
    <name evidence="1" type="ORF">H6A01_01030</name>
</gene>
<keyword evidence="2" id="KW-1185">Reference proteome</keyword>
<dbReference type="EMBL" id="JACJLA010000001">
    <property type="protein sequence ID" value="MBM6911910.1"/>
    <property type="molecule type" value="Genomic_DNA"/>
</dbReference>
<evidence type="ECO:0000313" key="2">
    <source>
        <dbReference type="Proteomes" id="UP000707138"/>
    </source>
</evidence>
<name>A0ABS2GDW7_9FIRM</name>